<dbReference type="GO" id="GO:0000774">
    <property type="term" value="F:adenyl-nucleotide exchange factor activity"/>
    <property type="evidence" value="ECO:0007669"/>
    <property type="project" value="TreeGrafter"/>
</dbReference>
<dbReference type="STRING" id="2020962.A0A2N1JDA7"/>
<dbReference type="PANTHER" id="PTHR19316">
    <property type="entry name" value="PROTEIN FOLDING REGULATOR"/>
    <property type="match status" value="1"/>
</dbReference>
<dbReference type="PANTHER" id="PTHR19316:SF18">
    <property type="entry name" value="HSP70-BINDING PROTEIN 1"/>
    <property type="match status" value="1"/>
</dbReference>
<evidence type="ECO:0000256" key="1">
    <source>
        <dbReference type="ARBA" id="ARBA00011045"/>
    </source>
</evidence>
<dbReference type="Gene3D" id="1.25.10.10">
    <property type="entry name" value="Leucine-rich Repeat Variant"/>
    <property type="match status" value="1"/>
</dbReference>
<sequence>MTDNKNANELLQWGLRNAPARPDGSSSVAEVSEAIAQGRRPDLADPGLFDALMGKSEAQMMREELAVGSDTRRSVEDRTTALDNFEMLIETVDNANNMQNMNMWPAVVHLLQEPTPAIQQASAWIVGTAVQNNDKGQVAALEHGALARLLELLSSPSKDVRNKAMYGIGAMIKNFPYAALQFSELHGWDALHAGLLDSSIAVRSKVAFLLNQLLSEDASHAVPNTHSAPPTSDAHAPLEKGPATLQFSAPAPDVAKAMVDHRILDTLLASVLPNATQAAATCDGEPTRSYLDYAGKAVQTLVTYSAHAPVPREAFQALLAELDAAPSA</sequence>
<dbReference type="InterPro" id="IPR011989">
    <property type="entry name" value="ARM-like"/>
</dbReference>
<proteinExistence type="inferred from homology"/>
<organism evidence="4 5">
    <name type="scientific">Malassezia vespertilionis</name>
    <dbReference type="NCBI Taxonomy" id="2020962"/>
    <lineage>
        <taxon>Eukaryota</taxon>
        <taxon>Fungi</taxon>
        <taxon>Dikarya</taxon>
        <taxon>Basidiomycota</taxon>
        <taxon>Ustilaginomycotina</taxon>
        <taxon>Malasseziomycetes</taxon>
        <taxon>Malasseziales</taxon>
        <taxon>Malasseziaceae</taxon>
        <taxon>Malassezia</taxon>
    </lineage>
</organism>
<protein>
    <submittedName>
        <fullName evidence="4">Fes1p</fullName>
    </submittedName>
</protein>
<keyword evidence="2" id="KW-0677">Repeat</keyword>
<dbReference type="InterPro" id="IPR050693">
    <property type="entry name" value="Hsp70_NEF-Inhibitors"/>
</dbReference>
<feature type="domain" description="Nucleotide exchange factor Fes1" evidence="3">
    <location>
        <begin position="8"/>
        <end position="98"/>
    </location>
</feature>
<evidence type="ECO:0000313" key="4">
    <source>
        <dbReference type="EMBL" id="PKI84524.1"/>
    </source>
</evidence>
<dbReference type="GO" id="GO:0005783">
    <property type="term" value="C:endoplasmic reticulum"/>
    <property type="evidence" value="ECO:0007669"/>
    <property type="project" value="TreeGrafter"/>
</dbReference>
<dbReference type="Proteomes" id="UP000232875">
    <property type="component" value="Unassembled WGS sequence"/>
</dbReference>
<evidence type="ECO:0000259" key="3">
    <source>
        <dbReference type="Pfam" id="PF08609"/>
    </source>
</evidence>
<evidence type="ECO:0000256" key="2">
    <source>
        <dbReference type="ARBA" id="ARBA00022737"/>
    </source>
</evidence>
<reference evidence="4 5" key="1">
    <citation type="submission" date="2017-10" db="EMBL/GenBank/DDBJ databases">
        <title>A novel species of cold-tolerant Malassezia isolated from bats.</title>
        <authorList>
            <person name="Lorch J.M."/>
            <person name="Palmer J.M."/>
            <person name="Vanderwolf K.J."/>
            <person name="Schmidt K.Z."/>
            <person name="Verant M.L."/>
            <person name="Weller T.J."/>
            <person name="Blehert D.S."/>
        </authorList>
    </citation>
    <scope>NUCLEOTIDE SEQUENCE [LARGE SCALE GENOMIC DNA]</scope>
    <source>
        <strain evidence="4 5">NWHC:44797-103</strain>
    </source>
</reference>
<dbReference type="Pfam" id="PF08609">
    <property type="entry name" value="Fes1"/>
    <property type="match status" value="1"/>
</dbReference>
<dbReference type="EMBL" id="KZ454989">
    <property type="protein sequence ID" value="PKI84524.1"/>
    <property type="molecule type" value="Genomic_DNA"/>
</dbReference>
<dbReference type="AlphaFoldDB" id="A0A2N1JDA7"/>
<comment type="similarity">
    <text evidence="1">Belongs to the FES1 family.</text>
</comment>
<dbReference type="Pfam" id="PF13513">
    <property type="entry name" value="HEAT_EZ"/>
    <property type="match status" value="1"/>
</dbReference>
<dbReference type="OrthoDB" id="10250458at2759"/>
<keyword evidence="5" id="KW-1185">Reference proteome</keyword>
<dbReference type="InterPro" id="IPR016024">
    <property type="entry name" value="ARM-type_fold"/>
</dbReference>
<accession>A0A2N1JDA7</accession>
<name>A0A2N1JDA7_9BASI</name>
<gene>
    <name evidence="4" type="primary">FES1</name>
    <name evidence="4" type="ORF">MVES_001647</name>
</gene>
<dbReference type="SUPFAM" id="SSF48371">
    <property type="entry name" value="ARM repeat"/>
    <property type="match status" value="1"/>
</dbReference>
<dbReference type="InterPro" id="IPR013918">
    <property type="entry name" value="Nucleotide_exch_fac_Fes1"/>
</dbReference>
<evidence type="ECO:0000313" key="5">
    <source>
        <dbReference type="Proteomes" id="UP000232875"/>
    </source>
</evidence>